<dbReference type="Pfam" id="PF11716">
    <property type="entry name" value="MDMPI_N"/>
    <property type="match status" value="1"/>
</dbReference>
<comment type="caution">
    <text evidence="2">The sequence shown here is derived from an EMBL/GenBank/DDBJ whole genome shotgun (WGS) entry which is preliminary data.</text>
</comment>
<dbReference type="GO" id="GO:0046872">
    <property type="term" value="F:metal ion binding"/>
    <property type="evidence" value="ECO:0007669"/>
    <property type="project" value="InterPro"/>
</dbReference>
<sequence length="190" mass="20467">MTMVAELDGPARRHAEDAARFTALVESAGPGDWARPTPVAEWKALDVVEHLVRWSRGFLTGAGITLPDLDVAADPAAAWKQQVTDIQAILDAPAGRVLSNPHTGDKPVAEAIDQFYTADVWMHSWDLAKALGHEPDLGQERCASALEGMRAIEGLLRDSGQFGSAVPVPDDAPAQDRLMGFLGRDPAWRP</sequence>
<dbReference type="Proteomes" id="UP000564573">
    <property type="component" value="Unassembled WGS sequence"/>
</dbReference>
<dbReference type="InterPro" id="IPR017517">
    <property type="entry name" value="Maleyloyr_isom"/>
</dbReference>
<protein>
    <submittedName>
        <fullName evidence="2">Uncharacterized protein (TIGR03086 family)</fullName>
    </submittedName>
</protein>
<feature type="domain" description="Mycothiol-dependent maleylpyruvate isomerase metal-binding" evidence="1">
    <location>
        <begin position="18"/>
        <end position="128"/>
    </location>
</feature>
<accession>A0A839XVK4</accession>
<reference evidence="2 3" key="1">
    <citation type="submission" date="2020-08" db="EMBL/GenBank/DDBJ databases">
        <title>Sequencing the genomes of 1000 actinobacteria strains.</title>
        <authorList>
            <person name="Klenk H.-P."/>
        </authorList>
    </citation>
    <scope>NUCLEOTIDE SEQUENCE [LARGE SCALE GENOMIC DNA]</scope>
    <source>
        <strain evidence="2 3">DSM 45267</strain>
    </source>
</reference>
<dbReference type="NCBIfam" id="TIGR03083">
    <property type="entry name" value="maleylpyruvate isomerase family mycothiol-dependent enzyme"/>
    <property type="match status" value="1"/>
</dbReference>
<dbReference type="Gene3D" id="1.20.120.450">
    <property type="entry name" value="dinb family like domain"/>
    <property type="match status" value="1"/>
</dbReference>
<dbReference type="AlphaFoldDB" id="A0A839XVK4"/>
<proteinExistence type="predicted"/>
<gene>
    <name evidence="2" type="ORF">FB384_002940</name>
</gene>
<name>A0A839XVK4_9PSEU</name>
<dbReference type="EMBL" id="JACIBS010000001">
    <property type="protein sequence ID" value="MBB3664036.1"/>
    <property type="molecule type" value="Genomic_DNA"/>
</dbReference>
<evidence type="ECO:0000313" key="2">
    <source>
        <dbReference type="EMBL" id="MBB3664036.1"/>
    </source>
</evidence>
<keyword evidence="3" id="KW-1185">Reference proteome</keyword>
<dbReference type="NCBIfam" id="TIGR03086">
    <property type="entry name" value="TIGR03086 family metal-binding protein"/>
    <property type="match status" value="1"/>
</dbReference>
<organism evidence="2 3">
    <name type="scientific">Prauserella sediminis</name>
    <dbReference type="NCBI Taxonomy" id="577680"/>
    <lineage>
        <taxon>Bacteria</taxon>
        <taxon>Bacillati</taxon>
        <taxon>Actinomycetota</taxon>
        <taxon>Actinomycetes</taxon>
        <taxon>Pseudonocardiales</taxon>
        <taxon>Pseudonocardiaceae</taxon>
        <taxon>Prauserella</taxon>
        <taxon>Prauserella salsuginis group</taxon>
    </lineage>
</organism>
<dbReference type="InterPro" id="IPR017520">
    <property type="entry name" value="CHP03086"/>
</dbReference>
<dbReference type="InterPro" id="IPR024344">
    <property type="entry name" value="MDMPI_metal-binding"/>
</dbReference>
<evidence type="ECO:0000313" key="3">
    <source>
        <dbReference type="Proteomes" id="UP000564573"/>
    </source>
</evidence>
<evidence type="ECO:0000259" key="1">
    <source>
        <dbReference type="Pfam" id="PF11716"/>
    </source>
</evidence>
<dbReference type="SUPFAM" id="SSF109854">
    <property type="entry name" value="DinB/YfiT-like putative metalloenzymes"/>
    <property type="match status" value="1"/>
</dbReference>
<dbReference type="InterPro" id="IPR034660">
    <property type="entry name" value="DinB/YfiT-like"/>
</dbReference>